<feature type="coiled-coil region" evidence="10">
    <location>
        <begin position="107"/>
        <end position="134"/>
    </location>
</feature>
<dbReference type="PROSITE" id="PS00543">
    <property type="entry name" value="HLYD_FAMILY"/>
    <property type="match status" value="1"/>
</dbReference>
<evidence type="ECO:0000256" key="9">
    <source>
        <dbReference type="RuleBase" id="RU365093"/>
    </source>
</evidence>
<dbReference type="EMBL" id="JPEO01000024">
    <property type="protein sequence ID" value="KFZ36123.1"/>
    <property type="molecule type" value="Genomic_DNA"/>
</dbReference>
<gene>
    <name evidence="13" type="ORF">HR45_18345</name>
</gene>
<comment type="similarity">
    <text evidence="2 9">Belongs to the membrane fusion protein (MFP) (TC 8.A.1) family.</text>
</comment>
<dbReference type="PANTHER" id="PTHR30386">
    <property type="entry name" value="MEMBRANE FUSION SUBUNIT OF EMRAB-TOLC MULTIDRUG EFFLUX PUMP"/>
    <property type="match status" value="1"/>
</dbReference>
<evidence type="ECO:0000256" key="2">
    <source>
        <dbReference type="ARBA" id="ARBA00009477"/>
    </source>
</evidence>
<dbReference type="Gene3D" id="2.40.50.100">
    <property type="match status" value="1"/>
</dbReference>
<evidence type="ECO:0000256" key="8">
    <source>
        <dbReference type="ARBA" id="ARBA00023136"/>
    </source>
</evidence>
<dbReference type="GO" id="GO:0005886">
    <property type="term" value="C:plasma membrane"/>
    <property type="evidence" value="ECO:0007669"/>
    <property type="project" value="UniProtKB-SubCell"/>
</dbReference>
<dbReference type="Gene3D" id="2.40.30.170">
    <property type="match status" value="1"/>
</dbReference>
<keyword evidence="4 9" id="KW-1003">Cell membrane</keyword>
<evidence type="ECO:0000259" key="11">
    <source>
        <dbReference type="Pfam" id="PF25994"/>
    </source>
</evidence>
<evidence type="ECO:0000313" key="14">
    <source>
        <dbReference type="Proteomes" id="UP000029264"/>
    </source>
</evidence>
<dbReference type="PRINTS" id="PR01490">
    <property type="entry name" value="RTXTOXIND"/>
</dbReference>
<keyword evidence="10" id="KW-0175">Coiled coil</keyword>
<comment type="subcellular location">
    <subcellularLocation>
        <location evidence="1 9">Cell inner membrane</location>
        <topology evidence="1 9">Single-pass membrane protein</topology>
    </subcellularLocation>
</comment>
<keyword evidence="14" id="KW-1185">Reference proteome</keyword>
<feature type="domain" description="AprE-like beta-barrel" evidence="12">
    <location>
        <begin position="347"/>
        <end position="437"/>
    </location>
</feature>
<accession>A0A094LLX4</accession>
<evidence type="ECO:0000313" key="13">
    <source>
        <dbReference type="EMBL" id="KFZ36123.1"/>
    </source>
</evidence>
<keyword evidence="5 9" id="KW-0997">Cell inner membrane</keyword>
<feature type="domain" description="AprE-like long alpha-helical hairpin" evidence="11">
    <location>
        <begin position="104"/>
        <end position="304"/>
    </location>
</feature>
<dbReference type="RefSeq" id="WP_037445642.1">
    <property type="nucleotide sequence ID" value="NZ_JPEO01000024.1"/>
</dbReference>
<dbReference type="NCBIfam" id="TIGR01843">
    <property type="entry name" value="type_I_hlyD"/>
    <property type="match status" value="1"/>
</dbReference>
<dbReference type="InterPro" id="IPR058982">
    <property type="entry name" value="Beta-barrel_AprE"/>
</dbReference>
<evidence type="ECO:0000256" key="4">
    <source>
        <dbReference type="ARBA" id="ARBA00022475"/>
    </source>
</evidence>
<dbReference type="SUPFAM" id="SSF111369">
    <property type="entry name" value="HlyD-like secretion proteins"/>
    <property type="match status" value="1"/>
</dbReference>
<dbReference type="STRING" id="1515746.HR45_18345"/>
<keyword evidence="8 9" id="KW-0472">Membrane</keyword>
<dbReference type="Pfam" id="PF26002">
    <property type="entry name" value="Beta-barrel_AprE"/>
    <property type="match status" value="1"/>
</dbReference>
<dbReference type="InterPro" id="IPR006144">
    <property type="entry name" value="Secretion_HlyD_CS"/>
</dbReference>
<evidence type="ECO:0000259" key="12">
    <source>
        <dbReference type="Pfam" id="PF26002"/>
    </source>
</evidence>
<evidence type="ECO:0000256" key="6">
    <source>
        <dbReference type="ARBA" id="ARBA00022692"/>
    </source>
</evidence>
<sequence>MAKNLTAQDLEMVDDVYGAMLTEAPTSHKLIIWAMAAMLLCFLGWAALAKLDRVTTGMGKVIPSSQVQVIQSLDGGILKEMYVQEGMLVRKGQPLVRIDDTRFRSDAAQQQQEVDSLNANVIRLKAELNSIQISDTSQDWREQIKIVKHSPVFPDKLHQTQPELVRRQQEEFDGRLDNLTNQLEILARQITQRQQENEELASKINTLTTSFQLVTRELELTRPLATKGIVPEVELLKLERNVNDIKGELSGLRVNRPKVKAAMDEAILKRRDALLSYAADARAQLNDMQAKLSRMNEAQVGAMDKVDKAIITSPVNGTVKSIEINTLGGVVQPAINIMEIVPSEDQLLVETKILPKDIAFLHPGLPAVVKVTAYDFTRYGGLHGTVEQISADTTQDEEGNSFYLVKVRTDESSLSKKDGTKMPIIPGMLTSVDVITGKRTVLEYILNPILRAKENALRER</sequence>
<proteinExistence type="inferred from homology"/>
<feature type="coiled-coil region" evidence="10">
    <location>
        <begin position="169"/>
        <end position="203"/>
    </location>
</feature>
<dbReference type="Proteomes" id="UP000029264">
    <property type="component" value="Unassembled WGS sequence"/>
</dbReference>
<dbReference type="InterPro" id="IPR010129">
    <property type="entry name" value="T1SS_HlyD"/>
</dbReference>
<keyword evidence="7 9" id="KW-1133">Transmembrane helix</keyword>
<dbReference type="eggNOG" id="COG0845">
    <property type="taxonomic scope" value="Bacteria"/>
</dbReference>
<dbReference type="InterPro" id="IPR050739">
    <property type="entry name" value="MFP"/>
</dbReference>
<organism evidence="13 14">
    <name type="scientific">Shewanella mangrovi</name>
    <dbReference type="NCBI Taxonomy" id="1515746"/>
    <lineage>
        <taxon>Bacteria</taxon>
        <taxon>Pseudomonadati</taxon>
        <taxon>Pseudomonadota</taxon>
        <taxon>Gammaproteobacteria</taxon>
        <taxon>Alteromonadales</taxon>
        <taxon>Shewanellaceae</taxon>
        <taxon>Shewanella</taxon>
    </lineage>
</organism>
<evidence type="ECO:0000256" key="10">
    <source>
        <dbReference type="SAM" id="Coils"/>
    </source>
</evidence>
<comment type="caution">
    <text evidence="13">The sequence shown here is derived from an EMBL/GenBank/DDBJ whole genome shotgun (WGS) entry which is preliminary data.</text>
</comment>
<feature type="transmembrane region" description="Helical" evidence="9">
    <location>
        <begin position="30"/>
        <end position="48"/>
    </location>
</feature>
<dbReference type="InterPro" id="IPR058781">
    <property type="entry name" value="HH_AprE-like"/>
</dbReference>
<keyword evidence="3 9" id="KW-0813">Transport</keyword>
<name>A0A094LLX4_9GAMM</name>
<keyword evidence="6 9" id="KW-0812">Transmembrane</keyword>
<evidence type="ECO:0000256" key="5">
    <source>
        <dbReference type="ARBA" id="ARBA00022519"/>
    </source>
</evidence>
<feature type="coiled-coil region" evidence="10">
    <location>
        <begin position="235"/>
        <end position="298"/>
    </location>
</feature>
<dbReference type="PANTHER" id="PTHR30386:SF26">
    <property type="entry name" value="TRANSPORT PROTEIN COMB"/>
    <property type="match status" value="1"/>
</dbReference>
<protein>
    <recommendedName>
        <fullName evidence="9">Membrane fusion protein (MFP) family protein</fullName>
    </recommendedName>
</protein>
<dbReference type="AlphaFoldDB" id="A0A094LLX4"/>
<reference evidence="13 14" key="1">
    <citation type="submission" date="2014-06" db="EMBL/GenBank/DDBJ databases">
        <title>Shewanella sp. YQH10.</title>
        <authorList>
            <person name="Liu Y."/>
            <person name="Zeng R."/>
        </authorList>
    </citation>
    <scope>NUCLEOTIDE SEQUENCE [LARGE SCALE GENOMIC DNA]</scope>
    <source>
        <strain evidence="13 14">YQH10</strain>
    </source>
</reference>
<dbReference type="GO" id="GO:0009306">
    <property type="term" value="P:protein secretion"/>
    <property type="evidence" value="ECO:0007669"/>
    <property type="project" value="InterPro"/>
</dbReference>
<dbReference type="Gene3D" id="1.10.287.470">
    <property type="entry name" value="Helix hairpin bin"/>
    <property type="match status" value="1"/>
</dbReference>
<evidence type="ECO:0000256" key="7">
    <source>
        <dbReference type="ARBA" id="ARBA00022989"/>
    </source>
</evidence>
<dbReference type="OrthoDB" id="9775513at2"/>
<evidence type="ECO:0000256" key="1">
    <source>
        <dbReference type="ARBA" id="ARBA00004377"/>
    </source>
</evidence>
<dbReference type="Pfam" id="PF25994">
    <property type="entry name" value="HH_AprE"/>
    <property type="match status" value="1"/>
</dbReference>
<evidence type="ECO:0000256" key="3">
    <source>
        <dbReference type="ARBA" id="ARBA00022448"/>
    </source>
</evidence>